<gene>
    <name evidence="4" type="ORF">BSPP4475_12640</name>
</gene>
<dbReference type="Pfam" id="PF18705">
    <property type="entry name" value="DUF5643"/>
    <property type="match status" value="1"/>
</dbReference>
<evidence type="ECO:0000259" key="3">
    <source>
        <dbReference type="Pfam" id="PF18705"/>
    </source>
</evidence>
<organism evidence="4 5">
    <name type="scientific">Brevibacillus aydinogluensis</name>
    <dbReference type="NCBI Taxonomy" id="927786"/>
    <lineage>
        <taxon>Bacteria</taxon>
        <taxon>Bacillati</taxon>
        <taxon>Bacillota</taxon>
        <taxon>Bacilli</taxon>
        <taxon>Bacillales</taxon>
        <taxon>Paenibacillaceae</taxon>
        <taxon>Brevibacillus</taxon>
    </lineage>
</organism>
<keyword evidence="1" id="KW-0812">Transmembrane</keyword>
<dbReference type="Pfam" id="PF13786">
    <property type="entry name" value="DUF4179"/>
    <property type="match status" value="1"/>
</dbReference>
<evidence type="ECO:0000256" key="1">
    <source>
        <dbReference type="SAM" id="Phobius"/>
    </source>
</evidence>
<dbReference type="Proteomes" id="UP001189619">
    <property type="component" value="Chromosome"/>
</dbReference>
<accession>A0AA48REU2</accession>
<feature type="transmembrane region" description="Helical" evidence="1">
    <location>
        <begin position="55"/>
        <end position="75"/>
    </location>
</feature>
<dbReference type="KEGG" id="bayd:BSPP4475_12640"/>
<name>A0AA48REU2_9BACL</name>
<dbReference type="InterPro" id="IPR040680">
    <property type="entry name" value="DUF5643"/>
</dbReference>
<evidence type="ECO:0000313" key="5">
    <source>
        <dbReference type="Proteomes" id="UP001189619"/>
    </source>
</evidence>
<protein>
    <submittedName>
        <fullName evidence="4">DUF4179 domain-containing protein</fullName>
    </submittedName>
</protein>
<proteinExistence type="predicted"/>
<evidence type="ECO:0000313" key="4">
    <source>
        <dbReference type="EMBL" id="CAJ1003169.1"/>
    </source>
</evidence>
<keyword evidence="1" id="KW-1133">Transmembrane helix</keyword>
<dbReference type="AlphaFoldDB" id="A0AA48REU2"/>
<sequence>MVITVRDWEQTEQQLSEIRERYQHVAVPEQADRYILAGMAEARRRQMRTQRLHRIGWSALTACVLMLGLVFSIRLSPAVAAYVSRVPGLKPLVELIQYDKGLQMAAQHGLTQQVGRSAVRGKVSFTVDQVLMDQKRMLIVYTIKNAEPGHVTKLEKLELYDPEGNQLKAGFSWSHKPADKEAVVSQNKLDVYWQDDVPIPDRITAKVTLSVDNQVWEPLSVDIPIDKSTYADLTEKVYPVNKTVIVDGQAITVERVTVYPTQTEVAIRFDPKNSKRIFGFDNLRLVNEEGESFAFWGNGVSSHSVDEDSVVYYLESSYFTPPEKLYVTADGIRALDKENLHVVIDAKTGRLLQAPDDRLRVEALRQNEDVVGLDLALRVEEGDLHQLHPLVRDLYDDRGNEYEHVQGTSYAYGGVQYFGELFKRKTEKGVPSTYRFTLSDYPAKLNGDFTVGIK</sequence>
<reference evidence="4" key="1">
    <citation type="submission" date="2023-07" db="EMBL/GenBank/DDBJ databases">
        <authorList>
            <person name="Ivanov I."/>
            <person name="Teneva D."/>
            <person name="Stoikov I."/>
        </authorList>
    </citation>
    <scope>NUCLEOTIDE SEQUENCE</scope>
    <source>
        <strain evidence="4">4475</strain>
    </source>
</reference>
<dbReference type="Gene3D" id="2.60.40.1630">
    <property type="entry name" value="bacillus anthracis domain"/>
    <property type="match status" value="1"/>
</dbReference>
<feature type="domain" description="DUF5643" evidence="3">
    <location>
        <begin position="236"/>
        <end position="340"/>
    </location>
</feature>
<evidence type="ECO:0000259" key="2">
    <source>
        <dbReference type="Pfam" id="PF13786"/>
    </source>
</evidence>
<dbReference type="InterPro" id="IPR025436">
    <property type="entry name" value="DUF4179"/>
</dbReference>
<feature type="domain" description="DUF4179" evidence="2">
    <location>
        <begin position="57"/>
        <end position="144"/>
    </location>
</feature>
<keyword evidence="5" id="KW-1185">Reference proteome</keyword>
<keyword evidence="1" id="KW-0472">Membrane</keyword>
<dbReference type="EMBL" id="OY569118">
    <property type="protein sequence ID" value="CAJ1003169.1"/>
    <property type="molecule type" value="Genomic_DNA"/>
</dbReference>